<feature type="binding site" evidence="10">
    <location>
        <position position="66"/>
    </location>
    <ligand>
        <name>Mg(2+)</name>
        <dbReference type="ChEBI" id="CHEBI:18420"/>
        <label>1</label>
    </ligand>
</feature>
<evidence type="ECO:0000256" key="9">
    <source>
        <dbReference type="ARBA" id="ARBA00022842"/>
    </source>
</evidence>
<dbReference type="InterPro" id="IPR050092">
    <property type="entry name" value="RNase_H"/>
</dbReference>
<dbReference type="HAMAP" id="MF_00042">
    <property type="entry name" value="RNase_H"/>
    <property type="match status" value="1"/>
</dbReference>
<comment type="similarity">
    <text evidence="2 10">Belongs to the RNase H family.</text>
</comment>
<dbReference type="PROSITE" id="PS50879">
    <property type="entry name" value="RNASE_H_1"/>
    <property type="match status" value="1"/>
</dbReference>
<comment type="function">
    <text evidence="10">Endonuclease that specifically degrades the RNA of RNA-DNA hybrids.</text>
</comment>
<evidence type="ECO:0000256" key="4">
    <source>
        <dbReference type="ARBA" id="ARBA00012180"/>
    </source>
</evidence>
<organism evidence="13 14">
    <name type="scientific">Azospirillum himalayense</name>
    <dbReference type="NCBI Taxonomy" id="654847"/>
    <lineage>
        <taxon>Bacteria</taxon>
        <taxon>Pseudomonadati</taxon>
        <taxon>Pseudomonadota</taxon>
        <taxon>Alphaproteobacteria</taxon>
        <taxon>Rhodospirillales</taxon>
        <taxon>Azospirillaceae</taxon>
        <taxon>Azospirillum</taxon>
    </lineage>
</organism>
<evidence type="ECO:0000256" key="7">
    <source>
        <dbReference type="ARBA" id="ARBA00022759"/>
    </source>
</evidence>
<sequence length="168" mass="18583">MTDTTDTNGGGGTDGDKSAPKVVDIFTDGACSGNPGPGGWGAILRYNGVEKELYGGEPATTNNRMELMAAIQALEALKRPMEVRLYTDSEYVKNGITQWIHGWKARGWKTADKKPVKNEDLWRRLDEAKRQHRIEFHWVRGHAGHPENERADALARQGVADVRQAGRG</sequence>
<dbReference type="CDD" id="cd09278">
    <property type="entry name" value="RNase_HI_prokaryote_like"/>
    <property type="match status" value="1"/>
</dbReference>
<feature type="binding site" evidence="10">
    <location>
        <position position="28"/>
    </location>
    <ligand>
        <name>Mg(2+)</name>
        <dbReference type="ChEBI" id="CHEBI:18420"/>
        <label>2</label>
    </ligand>
</feature>
<comment type="subcellular location">
    <subcellularLocation>
        <location evidence="10">Cytoplasm</location>
    </subcellularLocation>
</comment>
<keyword evidence="10" id="KW-0963">Cytoplasm</keyword>
<evidence type="ECO:0000256" key="2">
    <source>
        <dbReference type="ARBA" id="ARBA00005300"/>
    </source>
</evidence>
<keyword evidence="8 10" id="KW-0378">Hydrolase</keyword>
<keyword evidence="9 10" id="KW-0460">Magnesium</keyword>
<dbReference type="GO" id="GO:0004523">
    <property type="term" value="F:RNA-DNA hybrid ribonuclease activity"/>
    <property type="evidence" value="ECO:0007669"/>
    <property type="project" value="UniProtKB-EC"/>
</dbReference>
<dbReference type="InterPro" id="IPR002156">
    <property type="entry name" value="RNaseH_domain"/>
</dbReference>
<feature type="binding site" evidence="10">
    <location>
        <position position="28"/>
    </location>
    <ligand>
        <name>Mg(2+)</name>
        <dbReference type="ChEBI" id="CHEBI:18420"/>
        <label>1</label>
    </ligand>
</feature>
<evidence type="ECO:0000256" key="10">
    <source>
        <dbReference type="HAMAP-Rule" id="MF_00042"/>
    </source>
</evidence>
<dbReference type="InterPro" id="IPR022892">
    <property type="entry name" value="RNaseHI"/>
</dbReference>
<evidence type="ECO:0000256" key="5">
    <source>
        <dbReference type="ARBA" id="ARBA00022722"/>
    </source>
</evidence>
<dbReference type="Proteomes" id="UP001596166">
    <property type="component" value="Unassembled WGS sequence"/>
</dbReference>
<dbReference type="Pfam" id="PF00075">
    <property type="entry name" value="RNase_H"/>
    <property type="match status" value="1"/>
</dbReference>
<proteinExistence type="inferred from homology"/>
<feature type="binding site" evidence="10">
    <location>
        <position position="152"/>
    </location>
    <ligand>
        <name>Mg(2+)</name>
        <dbReference type="ChEBI" id="CHEBI:18420"/>
        <label>2</label>
    </ligand>
</feature>
<dbReference type="Gene3D" id="3.30.420.10">
    <property type="entry name" value="Ribonuclease H-like superfamily/Ribonuclease H"/>
    <property type="match status" value="1"/>
</dbReference>
<keyword evidence="7 10" id="KW-0255">Endonuclease</keyword>
<dbReference type="PANTHER" id="PTHR10642">
    <property type="entry name" value="RIBONUCLEASE H1"/>
    <property type="match status" value="1"/>
</dbReference>
<comment type="cofactor">
    <cofactor evidence="10">
        <name>Mg(2+)</name>
        <dbReference type="ChEBI" id="CHEBI:18420"/>
    </cofactor>
    <text evidence="10">Binds 1 Mg(2+) ion per subunit. May bind a second metal ion at a regulatory site, or after substrate binding.</text>
</comment>
<evidence type="ECO:0000256" key="3">
    <source>
        <dbReference type="ARBA" id="ARBA00011245"/>
    </source>
</evidence>
<reference evidence="14" key="1">
    <citation type="journal article" date="2019" name="Int. J. Syst. Evol. Microbiol.">
        <title>The Global Catalogue of Microorganisms (GCM) 10K type strain sequencing project: providing services to taxonomists for standard genome sequencing and annotation.</title>
        <authorList>
            <consortium name="The Broad Institute Genomics Platform"/>
            <consortium name="The Broad Institute Genome Sequencing Center for Infectious Disease"/>
            <person name="Wu L."/>
            <person name="Ma J."/>
        </authorList>
    </citation>
    <scope>NUCLEOTIDE SEQUENCE [LARGE SCALE GENOMIC DNA]</scope>
    <source>
        <strain evidence="14">CCUG 58760</strain>
    </source>
</reference>
<evidence type="ECO:0000256" key="11">
    <source>
        <dbReference type="SAM" id="MobiDB-lite"/>
    </source>
</evidence>
<dbReference type="InterPro" id="IPR036397">
    <property type="entry name" value="RNaseH_sf"/>
</dbReference>
<dbReference type="PANTHER" id="PTHR10642:SF26">
    <property type="entry name" value="RIBONUCLEASE H1"/>
    <property type="match status" value="1"/>
</dbReference>
<gene>
    <name evidence="10 13" type="primary">rnhA</name>
    <name evidence="13" type="ORF">ACFPMG_32615</name>
</gene>
<dbReference type="EMBL" id="JBHSLC010000118">
    <property type="protein sequence ID" value="MFC5359749.1"/>
    <property type="molecule type" value="Genomic_DNA"/>
</dbReference>
<evidence type="ECO:0000259" key="12">
    <source>
        <dbReference type="PROSITE" id="PS50879"/>
    </source>
</evidence>
<feature type="domain" description="RNase H type-1" evidence="12">
    <location>
        <begin position="19"/>
        <end position="160"/>
    </location>
</feature>
<dbReference type="EC" id="3.1.26.4" evidence="4 10"/>
<feature type="binding site" evidence="10">
    <location>
        <position position="88"/>
    </location>
    <ligand>
        <name>Mg(2+)</name>
        <dbReference type="ChEBI" id="CHEBI:18420"/>
        <label>1</label>
    </ligand>
</feature>
<feature type="region of interest" description="Disordered" evidence="11">
    <location>
        <begin position="1"/>
        <end position="21"/>
    </location>
</feature>
<dbReference type="SUPFAM" id="SSF53098">
    <property type="entry name" value="Ribonuclease H-like"/>
    <property type="match status" value="1"/>
</dbReference>
<evidence type="ECO:0000313" key="13">
    <source>
        <dbReference type="EMBL" id="MFC5359749.1"/>
    </source>
</evidence>
<accession>A0ABW0GG19</accession>
<keyword evidence="6 10" id="KW-0479">Metal-binding</keyword>
<comment type="subunit">
    <text evidence="3 10">Monomer.</text>
</comment>
<name>A0ABW0GG19_9PROT</name>
<comment type="catalytic activity">
    <reaction evidence="1 10">
        <text>Endonucleolytic cleavage to 5'-phosphomonoester.</text>
        <dbReference type="EC" id="3.1.26.4"/>
    </reaction>
</comment>
<evidence type="ECO:0000256" key="6">
    <source>
        <dbReference type="ARBA" id="ARBA00022723"/>
    </source>
</evidence>
<dbReference type="NCBIfam" id="NF001236">
    <property type="entry name" value="PRK00203.1"/>
    <property type="match status" value="1"/>
</dbReference>
<evidence type="ECO:0000256" key="8">
    <source>
        <dbReference type="ARBA" id="ARBA00022801"/>
    </source>
</evidence>
<dbReference type="RefSeq" id="WP_377000003.1">
    <property type="nucleotide sequence ID" value="NZ_JBHSLC010000118.1"/>
</dbReference>
<comment type="caution">
    <text evidence="13">The sequence shown here is derived from an EMBL/GenBank/DDBJ whole genome shotgun (WGS) entry which is preliminary data.</text>
</comment>
<keyword evidence="14" id="KW-1185">Reference proteome</keyword>
<evidence type="ECO:0000256" key="1">
    <source>
        <dbReference type="ARBA" id="ARBA00000077"/>
    </source>
</evidence>
<protein>
    <recommendedName>
        <fullName evidence="4 10">Ribonuclease H</fullName>
        <shortName evidence="10">RNase H</shortName>
        <ecNumber evidence="4 10">3.1.26.4</ecNumber>
    </recommendedName>
</protein>
<evidence type="ECO:0000313" key="14">
    <source>
        <dbReference type="Proteomes" id="UP001596166"/>
    </source>
</evidence>
<keyword evidence="5 10" id="KW-0540">Nuclease</keyword>
<dbReference type="InterPro" id="IPR012337">
    <property type="entry name" value="RNaseH-like_sf"/>
</dbReference>